<sequence>MNVDKKADFSNVTSTVDSTAEVVPSPDFSNVRSSVESTAQIIGDESVTVQAGDSLSVIAKRHYGDGNLWPRIFEANRDTLKDPDTIFPGQVLRLPPKA</sequence>
<dbReference type="CDD" id="cd00118">
    <property type="entry name" value="LysM"/>
    <property type="match status" value="1"/>
</dbReference>
<name>A0AAJ2X2F6_XANCA</name>
<evidence type="ECO:0000256" key="4">
    <source>
        <dbReference type="SAM" id="MobiDB-lite"/>
    </source>
</evidence>
<keyword evidence="2" id="KW-0963">Cytoplasm</keyword>
<dbReference type="InterPro" id="IPR036779">
    <property type="entry name" value="LysM_dom_sf"/>
</dbReference>
<dbReference type="Proteomes" id="UP001297361">
    <property type="component" value="Unassembled WGS sequence"/>
</dbReference>
<dbReference type="Gene3D" id="3.10.350.10">
    <property type="entry name" value="LysM domain"/>
    <property type="match status" value="1"/>
</dbReference>
<organism evidence="6 7">
    <name type="scientific">Xanthomonas campestris pv. papavericola</name>
    <dbReference type="NCBI Taxonomy" id="487881"/>
    <lineage>
        <taxon>Bacteria</taxon>
        <taxon>Pseudomonadati</taxon>
        <taxon>Pseudomonadota</taxon>
        <taxon>Gammaproteobacteria</taxon>
        <taxon>Lysobacterales</taxon>
        <taxon>Lysobacteraceae</taxon>
        <taxon>Xanthomonas</taxon>
    </lineage>
</organism>
<dbReference type="RefSeq" id="WP_040941941.1">
    <property type="nucleotide sequence ID" value="NZ_JAJFNJ020000003.1"/>
</dbReference>
<dbReference type="PANTHER" id="PTHR34700">
    <property type="entry name" value="POTASSIUM BINDING PROTEIN KBP"/>
    <property type="match status" value="1"/>
</dbReference>
<comment type="caution">
    <text evidence="6">The sequence shown here is derived from an EMBL/GenBank/DDBJ whole genome shotgun (WGS) entry which is preliminary data.</text>
</comment>
<evidence type="ECO:0000256" key="1">
    <source>
        <dbReference type="ARBA" id="ARBA00004496"/>
    </source>
</evidence>
<evidence type="ECO:0000313" key="6">
    <source>
        <dbReference type="EMBL" id="MEC3888026.1"/>
    </source>
</evidence>
<dbReference type="GO" id="GO:0005737">
    <property type="term" value="C:cytoplasm"/>
    <property type="evidence" value="ECO:0007669"/>
    <property type="project" value="UniProtKB-SubCell"/>
</dbReference>
<dbReference type="InterPro" id="IPR018392">
    <property type="entry name" value="LysM"/>
</dbReference>
<dbReference type="FunFam" id="3.10.350.10:FF:000001">
    <property type="entry name" value="Peptidoglycan-binding protein LysM"/>
    <property type="match status" value="1"/>
</dbReference>
<gene>
    <name evidence="6" type="ORF">LLE72_009770</name>
</gene>
<comment type="subcellular location">
    <subcellularLocation>
        <location evidence="1">Cytoplasm</location>
    </subcellularLocation>
</comment>
<evidence type="ECO:0000256" key="3">
    <source>
        <dbReference type="ARBA" id="ARBA00072219"/>
    </source>
</evidence>
<dbReference type="PANTHER" id="PTHR34700:SF4">
    <property type="entry name" value="PHAGE-LIKE ELEMENT PBSX PROTEIN XKDP"/>
    <property type="match status" value="1"/>
</dbReference>
<reference evidence="6" key="1">
    <citation type="submission" date="2021-10" db="EMBL/GenBank/DDBJ databases">
        <authorList>
            <person name="Hussein R."/>
            <person name="Harrison J."/>
            <person name="Studholme D.J."/>
            <person name="Vicente J."/>
            <person name="Grant M."/>
        </authorList>
    </citation>
    <scope>NUCLEOTIDE SEQUENCE</scope>
    <source>
        <strain evidence="6">NCPPB 2970</strain>
    </source>
</reference>
<evidence type="ECO:0000256" key="2">
    <source>
        <dbReference type="ARBA" id="ARBA00022490"/>
    </source>
</evidence>
<protein>
    <recommendedName>
        <fullName evidence="3">Potassium binding protein Kbp</fullName>
    </recommendedName>
</protein>
<feature type="domain" description="LysM" evidence="5">
    <location>
        <begin position="45"/>
        <end position="94"/>
    </location>
</feature>
<proteinExistence type="predicted"/>
<evidence type="ECO:0000259" key="5">
    <source>
        <dbReference type="PROSITE" id="PS51782"/>
    </source>
</evidence>
<reference evidence="6" key="2">
    <citation type="submission" date="2024-01" db="EMBL/GenBank/DDBJ databases">
        <title>Long-read genome sequencing of X. campestris pv. papavericola.</title>
        <authorList>
            <person name="Hussain R.M.F."/>
            <person name="Greer S."/>
            <person name="Harrison J."/>
            <person name="Grant M."/>
            <person name="Vicente J."/>
            <person name="Studholme D.J."/>
        </authorList>
    </citation>
    <scope>NUCLEOTIDE SEQUENCE</scope>
    <source>
        <strain evidence="6">NCPPB 2970</strain>
    </source>
</reference>
<dbReference type="AlphaFoldDB" id="A0AAJ2X2F6"/>
<accession>A0AAJ2X2F6</accession>
<dbReference type="PROSITE" id="PS51782">
    <property type="entry name" value="LYSM"/>
    <property type="match status" value="1"/>
</dbReference>
<dbReference type="SMART" id="SM00257">
    <property type="entry name" value="LysM"/>
    <property type="match status" value="1"/>
</dbReference>
<dbReference type="Pfam" id="PF01476">
    <property type="entry name" value="LysM"/>
    <property type="match status" value="1"/>
</dbReference>
<dbReference type="SUPFAM" id="SSF54106">
    <property type="entry name" value="LysM domain"/>
    <property type="match status" value="1"/>
</dbReference>
<evidence type="ECO:0000313" key="7">
    <source>
        <dbReference type="Proteomes" id="UP001297361"/>
    </source>
</evidence>
<feature type="region of interest" description="Disordered" evidence="4">
    <location>
        <begin position="1"/>
        <end position="21"/>
    </location>
</feature>
<dbReference type="InterPro" id="IPR052196">
    <property type="entry name" value="Bact_Kbp"/>
</dbReference>
<dbReference type="EMBL" id="JAJFNJ020000003">
    <property type="protein sequence ID" value="MEC3888026.1"/>
    <property type="molecule type" value="Genomic_DNA"/>
</dbReference>